<keyword evidence="2" id="KW-1185">Reference proteome</keyword>
<dbReference type="Proteomes" id="UP000275530">
    <property type="component" value="Unassembled WGS sequence"/>
</dbReference>
<comment type="caution">
    <text evidence="1">The sequence shown here is derived from an EMBL/GenBank/DDBJ whole genome shotgun (WGS) entry which is preliminary data.</text>
</comment>
<reference evidence="1 2" key="1">
    <citation type="submission" date="2018-09" db="EMBL/GenBank/DDBJ databases">
        <title>Mesorhizobium carmichaelinearum sp. nov. isolated from Carmichaelinea spp. root nodules in New Zealand.</title>
        <authorList>
            <person name="De Meyer S.E."/>
        </authorList>
    </citation>
    <scope>NUCLEOTIDE SEQUENCE [LARGE SCALE GENOMIC DNA]</scope>
    <source>
        <strain evidence="1 2">LMG 28313</strain>
    </source>
</reference>
<organism evidence="1 2">
    <name type="scientific">Mesorhizobium jarvisii</name>
    <dbReference type="NCBI Taxonomy" id="1777867"/>
    <lineage>
        <taxon>Bacteria</taxon>
        <taxon>Pseudomonadati</taxon>
        <taxon>Pseudomonadota</taxon>
        <taxon>Alphaproteobacteria</taxon>
        <taxon>Hyphomicrobiales</taxon>
        <taxon>Phyllobacteriaceae</taxon>
        <taxon>Mesorhizobium</taxon>
    </lineage>
</organism>
<protein>
    <submittedName>
        <fullName evidence="1">Uncharacterized protein</fullName>
    </submittedName>
</protein>
<proteinExistence type="predicted"/>
<sequence length="270" mass="30499">MREEAAKNMFRLTSGAELVRPFLESWTVLREGFIHSEERTREVVAISKSDFAGNADAKIMDLLKDRIRAPDDMLQQFQRLHGRLAADIRQRGDKRIPDADDTSRAFIKDVIRIGAEIVRSDNPGLRILQAWGFDLSDIGPDTTLADLGDMAVFRRKLEVLNVRLNLPWPELIARVREDRLPSGIIYNAIRCFHPDTHEWDGSELADRYLACLAAYGDVTYVDKRTYEAFRLARQKSETFAALARHVEKAGGYDAIPGQLAARFAQAAATP</sequence>
<accession>A0A6M7THQ4</accession>
<dbReference type="AlphaFoldDB" id="A0A6M7THQ4"/>
<name>A0A6M7THQ4_9HYPH</name>
<evidence type="ECO:0000313" key="1">
    <source>
        <dbReference type="EMBL" id="RJT37018.1"/>
    </source>
</evidence>
<dbReference type="EMBL" id="QZXA01000002">
    <property type="protein sequence ID" value="RJT37018.1"/>
    <property type="molecule type" value="Genomic_DNA"/>
</dbReference>
<gene>
    <name evidence="1" type="ORF">D3242_06815</name>
</gene>
<evidence type="ECO:0000313" key="2">
    <source>
        <dbReference type="Proteomes" id="UP000275530"/>
    </source>
</evidence>